<keyword evidence="7 9" id="KW-0472">Membrane</keyword>
<dbReference type="GO" id="GO:0009103">
    <property type="term" value="P:lipopolysaccharide biosynthetic process"/>
    <property type="evidence" value="ECO:0007669"/>
    <property type="project" value="UniProtKB-ARBA"/>
</dbReference>
<evidence type="ECO:0000256" key="5">
    <source>
        <dbReference type="ARBA" id="ARBA00022692"/>
    </source>
</evidence>
<organism evidence="10 11">
    <name type="scientific">Streptomyces boncukensis</name>
    <dbReference type="NCBI Taxonomy" id="2711219"/>
    <lineage>
        <taxon>Bacteria</taxon>
        <taxon>Bacillati</taxon>
        <taxon>Actinomycetota</taxon>
        <taxon>Actinomycetes</taxon>
        <taxon>Kitasatosporales</taxon>
        <taxon>Streptomycetaceae</taxon>
        <taxon>Streptomyces</taxon>
    </lineage>
</organism>
<protein>
    <submittedName>
        <fullName evidence="10">Uncharacterized protein</fullName>
    </submittedName>
</protein>
<dbReference type="GO" id="GO:0016763">
    <property type="term" value="F:pentosyltransferase activity"/>
    <property type="evidence" value="ECO:0007669"/>
    <property type="project" value="TreeGrafter"/>
</dbReference>
<feature type="transmembrane region" description="Helical" evidence="9">
    <location>
        <begin position="170"/>
        <end position="191"/>
    </location>
</feature>
<sequence>GGGGGFGGAAGIGRLFNEINGGQISWLIPFAAIALVAALVLRRRRPRTDIQRAALLLWGGWFVLHYLVFSLSEGTFHPYYVTAMAPGIAALCGAGGVALHRAFRRDARWAWVLPAALAVTAVWAIVLLGRADGWNPWLRPAIGAVTALSVAGLLVSRFGSLRSAVNRRRMTTVAALAAVVAMLAGPSAYAVSTAASSEKGGMNGTNPTAGPSTARGTGLPGGG</sequence>
<dbReference type="GO" id="GO:0005886">
    <property type="term" value="C:plasma membrane"/>
    <property type="evidence" value="ECO:0007669"/>
    <property type="project" value="UniProtKB-SubCell"/>
</dbReference>
<dbReference type="PANTHER" id="PTHR33908:SF3">
    <property type="entry name" value="UNDECAPRENYL PHOSPHATE-ALPHA-4-AMINO-4-DEOXY-L-ARABINOSE ARABINOSYL TRANSFERASE"/>
    <property type="match status" value="1"/>
</dbReference>
<dbReference type="AlphaFoldDB" id="A0A6G4X8Z5"/>
<feature type="compositionally biased region" description="Polar residues" evidence="8">
    <location>
        <begin position="204"/>
        <end position="215"/>
    </location>
</feature>
<feature type="transmembrane region" description="Helical" evidence="9">
    <location>
        <begin position="24"/>
        <end position="41"/>
    </location>
</feature>
<dbReference type="InterPro" id="IPR050297">
    <property type="entry name" value="LipidA_mod_glycosyltrf_83"/>
</dbReference>
<dbReference type="PANTHER" id="PTHR33908">
    <property type="entry name" value="MANNOSYLTRANSFERASE YKCB-RELATED"/>
    <property type="match status" value="1"/>
</dbReference>
<keyword evidence="11" id="KW-1185">Reference proteome</keyword>
<keyword evidence="3" id="KW-0328">Glycosyltransferase</keyword>
<gene>
    <name evidence="10" type="ORF">G5C65_38010</name>
</gene>
<evidence type="ECO:0000256" key="8">
    <source>
        <dbReference type="SAM" id="MobiDB-lite"/>
    </source>
</evidence>
<evidence type="ECO:0000256" key="3">
    <source>
        <dbReference type="ARBA" id="ARBA00022676"/>
    </source>
</evidence>
<feature type="non-terminal residue" evidence="10">
    <location>
        <position position="1"/>
    </location>
</feature>
<dbReference type="Proteomes" id="UP000477722">
    <property type="component" value="Unassembled WGS sequence"/>
</dbReference>
<evidence type="ECO:0000256" key="7">
    <source>
        <dbReference type="ARBA" id="ARBA00023136"/>
    </source>
</evidence>
<evidence type="ECO:0000256" key="4">
    <source>
        <dbReference type="ARBA" id="ARBA00022679"/>
    </source>
</evidence>
<feature type="region of interest" description="Disordered" evidence="8">
    <location>
        <begin position="195"/>
        <end position="223"/>
    </location>
</feature>
<feature type="non-terminal residue" evidence="10">
    <location>
        <position position="223"/>
    </location>
</feature>
<feature type="transmembrane region" description="Helical" evidence="9">
    <location>
        <begin position="137"/>
        <end position="158"/>
    </location>
</feature>
<evidence type="ECO:0000256" key="1">
    <source>
        <dbReference type="ARBA" id="ARBA00004651"/>
    </source>
</evidence>
<keyword evidence="2" id="KW-1003">Cell membrane</keyword>
<evidence type="ECO:0000256" key="6">
    <source>
        <dbReference type="ARBA" id="ARBA00022989"/>
    </source>
</evidence>
<feature type="transmembrane region" description="Helical" evidence="9">
    <location>
        <begin position="53"/>
        <end position="72"/>
    </location>
</feature>
<keyword evidence="4" id="KW-0808">Transferase</keyword>
<evidence type="ECO:0000256" key="9">
    <source>
        <dbReference type="SAM" id="Phobius"/>
    </source>
</evidence>
<feature type="transmembrane region" description="Helical" evidence="9">
    <location>
        <begin position="78"/>
        <end position="99"/>
    </location>
</feature>
<evidence type="ECO:0000256" key="2">
    <source>
        <dbReference type="ARBA" id="ARBA00022475"/>
    </source>
</evidence>
<proteinExistence type="predicted"/>
<keyword evidence="6 9" id="KW-1133">Transmembrane helix</keyword>
<comment type="caution">
    <text evidence="10">The sequence shown here is derived from an EMBL/GenBank/DDBJ whole genome shotgun (WGS) entry which is preliminary data.</text>
</comment>
<evidence type="ECO:0000313" key="11">
    <source>
        <dbReference type="Proteomes" id="UP000477722"/>
    </source>
</evidence>
<comment type="subcellular location">
    <subcellularLocation>
        <location evidence="1">Cell membrane</location>
        <topology evidence="1">Multi-pass membrane protein</topology>
    </subcellularLocation>
</comment>
<dbReference type="GO" id="GO:0010041">
    <property type="term" value="P:response to iron(III) ion"/>
    <property type="evidence" value="ECO:0007669"/>
    <property type="project" value="TreeGrafter"/>
</dbReference>
<keyword evidence="5 9" id="KW-0812">Transmembrane</keyword>
<reference evidence="10 11" key="1">
    <citation type="submission" date="2020-02" db="EMBL/GenBank/DDBJ databases">
        <title>Whole-genome analyses of novel actinobacteria.</title>
        <authorList>
            <person name="Sahin N."/>
            <person name="Tatar D."/>
        </authorList>
    </citation>
    <scope>NUCLEOTIDE SEQUENCE [LARGE SCALE GENOMIC DNA]</scope>
    <source>
        <strain evidence="10 11">SB3404</strain>
    </source>
</reference>
<feature type="transmembrane region" description="Helical" evidence="9">
    <location>
        <begin position="111"/>
        <end position="131"/>
    </location>
</feature>
<evidence type="ECO:0000313" key="10">
    <source>
        <dbReference type="EMBL" id="NGO74016.1"/>
    </source>
</evidence>
<accession>A0A6G4X8Z5</accession>
<name>A0A6G4X8Z5_9ACTN</name>
<dbReference type="EMBL" id="JAAKZZ010001076">
    <property type="protein sequence ID" value="NGO74016.1"/>
    <property type="molecule type" value="Genomic_DNA"/>
</dbReference>